<evidence type="ECO:0000256" key="3">
    <source>
        <dbReference type="ARBA" id="ARBA00023293"/>
    </source>
</evidence>
<keyword evidence="2" id="KW-0547">Nucleotide-binding</keyword>
<organism evidence="5 7">
    <name type="scientific">Rotaria magnacalcarata</name>
    <dbReference type="NCBI Taxonomy" id="392030"/>
    <lineage>
        <taxon>Eukaryota</taxon>
        <taxon>Metazoa</taxon>
        <taxon>Spiralia</taxon>
        <taxon>Gnathifera</taxon>
        <taxon>Rotifera</taxon>
        <taxon>Eurotatoria</taxon>
        <taxon>Bdelloidea</taxon>
        <taxon>Philodinida</taxon>
        <taxon>Philodinidae</taxon>
        <taxon>Rotaria</taxon>
    </lineage>
</organism>
<dbReference type="Gene3D" id="3.30.450.260">
    <property type="entry name" value="Haem NO binding associated domain"/>
    <property type="match status" value="1"/>
</dbReference>
<dbReference type="EMBL" id="CAJOBI010027202">
    <property type="protein sequence ID" value="CAF4252130.1"/>
    <property type="molecule type" value="Genomic_DNA"/>
</dbReference>
<dbReference type="GO" id="GO:0000166">
    <property type="term" value="F:nucleotide binding"/>
    <property type="evidence" value="ECO:0007669"/>
    <property type="project" value="UniProtKB-KW"/>
</dbReference>
<evidence type="ECO:0000313" key="7">
    <source>
        <dbReference type="Proteomes" id="UP000676336"/>
    </source>
</evidence>
<evidence type="ECO:0000256" key="1">
    <source>
        <dbReference type="ARBA" id="ARBA00012202"/>
    </source>
</evidence>
<dbReference type="EMBL" id="CAJOBJ010030794">
    <property type="protein sequence ID" value="CAF4271584.1"/>
    <property type="molecule type" value="Genomic_DNA"/>
</dbReference>
<feature type="non-terminal residue" evidence="5">
    <location>
        <position position="90"/>
    </location>
</feature>
<evidence type="ECO:0000313" key="5">
    <source>
        <dbReference type="EMBL" id="CAF4252130.1"/>
    </source>
</evidence>
<proteinExistence type="predicted"/>
<reference evidence="5" key="1">
    <citation type="submission" date="2021-02" db="EMBL/GenBank/DDBJ databases">
        <authorList>
            <person name="Nowell W R."/>
        </authorList>
    </citation>
    <scope>NUCLEOTIDE SEQUENCE</scope>
</reference>
<dbReference type="InterPro" id="IPR011645">
    <property type="entry name" value="HNOB_dom_associated"/>
</dbReference>
<comment type="caution">
    <text evidence="5">The sequence shown here is derived from an EMBL/GenBank/DDBJ whole genome shotgun (WGS) entry which is preliminary data.</text>
</comment>
<dbReference type="Pfam" id="PF07701">
    <property type="entry name" value="HNOBA"/>
    <property type="match status" value="1"/>
</dbReference>
<accession>A0A8S2SUN2</accession>
<dbReference type="Proteomes" id="UP000681720">
    <property type="component" value="Unassembled WGS sequence"/>
</dbReference>
<evidence type="ECO:0000256" key="2">
    <source>
        <dbReference type="ARBA" id="ARBA00022741"/>
    </source>
</evidence>
<feature type="domain" description="Haem NO binding associated" evidence="4">
    <location>
        <begin position="1"/>
        <end position="68"/>
    </location>
</feature>
<dbReference type="GO" id="GO:0004383">
    <property type="term" value="F:guanylate cyclase activity"/>
    <property type="evidence" value="ECO:0007669"/>
    <property type="project" value="UniProtKB-EC"/>
</dbReference>
<sequence>PFAIVLDHQLRIVHLGTAIKNIFPVGTVLSGRALEDVFRLVRPDITLEWDKVLSYGRHIVFVIESKIPLCTNPSAVGRKFGSNNTQIRLK</sequence>
<gene>
    <name evidence="6" type="ORF">GIL414_LOCUS24581</name>
    <name evidence="5" type="ORF">SMN809_LOCUS24048</name>
</gene>
<evidence type="ECO:0000313" key="6">
    <source>
        <dbReference type="EMBL" id="CAF4271584.1"/>
    </source>
</evidence>
<evidence type="ECO:0000259" key="4">
    <source>
        <dbReference type="Pfam" id="PF07701"/>
    </source>
</evidence>
<keyword evidence="3" id="KW-0141">cGMP biosynthesis</keyword>
<dbReference type="AlphaFoldDB" id="A0A8S2SUN2"/>
<dbReference type="EC" id="4.6.1.2" evidence="1"/>
<protein>
    <recommendedName>
        <fullName evidence="1">guanylate cyclase</fullName>
        <ecNumber evidence="1">4.6.1.2</ecNumber>
    </recommendedName>
</protein>
<dbReference type="InterPro" id="IPR042463">
    <property type="entry name" value="HNOB_dom_associated_sf"/>
</dbReference>
<feature type="non-terminal residue" evidence="5">
    <location>
        <position position="1"/>
    </location>
</feature>
<name>A0A8S2SUN2_9BILA</name>
<dbReference type="Proteomes" id="UP000676336">
    <property type="component" value="Unassembled WGS sequence"/>
</dbReference>